<name>A0A9W8P6J0_9AGAR</name>
<dbReference type="GO" id="GO:0003955">
    <property type="term" value="F:NAD(P)H dehydrogenase (quinone) activity"/>
    <property type="evidence" value="ECO:0007669"/>
    <property type="project" value="InterPro"/>
</dbReference>
<protein>
    <submittedName>
        <fullName evidence="4">Flavoprotein WrbA</fullName>
    </submittedName>
</protein>
<evidence type="ECO:0000256" key="2">
    <source>
        <dbReference type="SAM" id="MobiDB-lite"/>
    </source>
</evidence>
<gene>
    <name evidence="4" type="ORF">DFH05DRAFT_1481391</name>
</gene>
<dbReference type="SUPFAM" id="SSF52218">
    <property type="entry name" value="Flavoproteins"/>
    <property type="match status" value="1"/>
</dbReference>
<proteinExistence type="inferred from homology"/>
<evidence type="ECO:0000313" key="4">
    <source>
        <dbReference type="EMBL" id="KAJ3747768.1"/>
    </source>
</evidence>
<dbReference type="EMBL" id="JANVFU010000003">
    <property type="protein sequence ID" value="KAJ3747768.1"/>
    <property type="molecule type" value="Genomic_DNA"/>
</dbReference>
<feature type="compositionally biased region" description="Low complexity" evidence="2">
    <location>
        <begin position="44"/>
        <end position="55"/>
    </location>
</feature>
<dbReference type="NCBIfam" id="TIGR01755">
    <property type="entry name" value="flav_wrbA"/>
    <property type="match status" value="1"/>
</dbReference>
<dbReference type="PANTHER" id="PTHR30546">
    <property type="entry name" value="FLAVODOXIN-RELATED PROTEIN WRBA-RELATED"/>
    <property type="match status" value="1"/>
</dbReference>
<dbReference type="Gene3D" id="3.40.50.360">
    <property type="match status" value="1"/>
</dbReference>
<feature type="domain" description="Flavodoxin-like" evidence="3">
    <location>
        <begin position="62"/>
        <end position="250"/>
    </location>
</feature>
<dbReference type="InterPro" id="IPR005025">
    <property type="entry name" value="FMN_Rdtase-like_dom"/>
</dbReference>
<accession>A0A9W8P6J0</accession>
<dbReference type="AlphaFoldDB" id="A0A9W8P6J0"/>
<feature type="compositionally biased region" description="Polar residues" evidence="2">
    <location>
        <begin position="1"/>
        <end position="11"/>
    </location>
</feature>
<sequence>MCFTKRQGNNFDDQDNRAAKNDIKKTTDEKKTTPPPISELEQAPTSTLPSTTTTTTMSSPRLAIVIYSMYGHIAKMAEAVKSGVKDAGGSVSIFQIPETLPQEVLTKMHAPAKPDYPLFDADKLTEFDAFIFGIPTRYGNFPAQWKVFWDTTGALWGKGALAGKYVSVFFSTASLGGGQESTAMNAMSTFVHHGMIFVPFGYSQAFPQLTSLTEVRGGSAWGAGTVVGPTGERQPSALELEIASIQGGNYSNSPISSSVPHSPVLNPAGKHFYQTVSKVKF</sequence>
<dbReference type="NCBIfam" id="NF002999">
    <property type="entry name" value="PRK03767.1"/>
    <property type="match status" value="1"/>
</dbReference>
<dbReference type="InterPro" id="IPR008254">
    <property type="entry name" value="Flavodoxin/NO_synth"/>
</dbReference>
<dbReference type="InterPro" id="IPR029039">
    <property type="entry name" value="Flavoprotein-like_sf"/>
</dbReference>
<dbReference type="PROSITE" id="PS50902">
    <property type="entry name" value="FLAVODOXIN_LIKE"/>
    <property type="match status" value="1"/>
</dbReference>
<dbReference type="PANTHER" id="PTHR30546:SF23">
    <property type="entry name" value="FLAVOPROTEIN-LIKE PROTEIN YCP4-RELATED"/>
    <property type="match status" value="1"/>
</dbReference>
<comment type="caution">
    <text evidence="4">The sequence shown here is derived from an EMBL/GenBank/DDBJ whole genome shotgun (WGS) entry which is preliminary data.</text>
</comment>
<dbReference type="Pfam" id="PF03358">
    <property type="entry name" value="FMN_red"/>
    <property type="match status" value="1"/>
</dbReference>
<dbReference type="FunFam" id="3.40.50.360:FF:000001">
    <property type="entry name" value="NAD(P)H dehydrogenase (Quinone) FQR1-like"/>
    <property type="match status" value="1"/>
</dbReference>
<dbReference type="GO" id="GO:0010181">
    <property type="term" value="F:FMN binding"/>
    <property type="evidence" value="ECO:0007669"/>
    <property type="project" value="InterPro"/>
</dbReference>
<evidence type="ECO:0000313" key="5">
    <source>
        <dbReference type="Proteomes" id="UP001142393"/>
    </source>
</evidence>
<comment type="similarity">
    <text evidence="1">Belongs to the WrbA family.</text>
</comment>
<dbReference type="GO" id="GO:0016020">
    <property type="term" value="C:membrane"/>
    <property type="evidence" value="ECO:0007669"/>
    <property type="project" value="TreeGrafter"/>
</dbReference>
<feature type="compositionally biased region" description="Basic and acidic residues" evidence="2">
    <location>
        <begin position="14"/>
        <end position="32"/>
    </location>
</feature>
<dbReference type="InterPro" id="IPR010089">
    <property type="entry name" value="Flavoprotein_WrbA-like"/>
</dbReference>
<reference evidence="4 5" key="1">
    <citation type="journal article" date="2023" name="Proc. Natl. Acad. Sci. U.S.A.">
        <title>A global phylogenomic analysis of the shiitake genus Lentinula.</title>
        <authorList>
            <person name="Sierra-Patev S."/>
            <person name="Min B."/>
            <person name="Naranjo-Ortiz M."/>
            <person name="Looney B."/>
            <person name="Konkel Z."/>
            <person name="Slot J.C."/>
            <person name="Sakamoto Y."/>
            <person name="Steenwyk J.L."/>
            <person name="Rokas A."/>
            <person name="Carro J."/>
            <person name="Camarero S."/>
            <person name="Ferreira P."/>
            <person name="Molpeceres G."/>
            <person name="Ruiz-Duenas F.J."/>
            <person name="Serrano A."/>
            <person name="Henrissat B."/>
            <person name="Drula E."/>
            <person name="Hughes K.W."/>
            <person name="Mata J.L."/>
            <person name="Ishikawa N.K."/>
            <person name="Vargas-Isla R."/>
            <person name="Ushijima S."/>
            <person name="Smith C.A."/>
            <person name="Donoghue J."/>
            <person name="Ahrendt S."/>
            <person name="Andreopoulos W."/>
            <person name="He G."/>
            <person name="LaButti K."/>
            <person name="Lipzen A."/>
            <person name="Ng V."/>
            <person name="Riley R."/>
            <person name="Sandor L."/>
            <person name="Barry K."/>
            <person name="Martinez A.T."/>
            <person name="Xiao Y."/>
            <person name="Gibbons J.G."/>
            <person name="Terashima K."/>
            <person name="Grigoriev I.V."/>
            <person name="Hibbett D."/>
        </authorList>
    </citation>
    <scope>NUCLEOTIDE SEQUENCE [LARGE SCALE GENOMIC DNA]</scope>
    <source>
        <strain evidence="4 5">TFB7810</strain>
    </source>
</reference>
<organism evidence="4 5">
    <name type="scientific">Lentinula detonsa</name>
    <dbReference type="NCBI Taxonomy" id="2804962"/>
    <lineage>
        <taxon>Eukaryota</taxon>
        <taxon>Fungi</taxon>
        <taxon>Dikarya</taxon>
        <taxon>Basidiomycota</taxon>
        <taxon>Agaricomycotina</taxon>
        <taxon>Agaricomycetes</taxon>
        <taxon>Agaricomycetidae</taxon>
        <taxon>Agaricales</taxon>
        <taxon>Marasmiineae</taxon>
        <taxon>Omphalotaceae</taxon>
        <taxon>Lentinula</taxon>
    </lineage>
</organism>
<feature type="region of interest" description="Disordered" evidence="2">
    <location>
        <begin position="1"/>
        <end position="55"/>
    </location>
</feature>
<dbReference type="Proteomes" id="UP001142393">
    <property type="component" value="Unassembled WGS sequence"/>
</dbReference>
<keyword evidence="5" id="KW-1185">Reference proteome</keyword>
<evidence type="ECO:0000256" key="1">
    <source>
        <dbReference type="ARBA" id="ARBA00006961"/>
    </source>
</evidence>
<evidence type="ECO:0000259" key="3">
    <source>
        <dbReference type="PROSITE" id="PS50902"/>
    </source>
</evidence>